<dbReference type="PROSITE" id="PS50106">
    <property type="entry name" value="PDZ"/>
    <property type="match status" value="1"/>
</dbReference>
<dbReference type="RefSeq" id="WP_034646255.1">
    <property type="nucleotide sequence ID" value="NZ_ARZX01000017.1"/>
</dbReference>
<dbReference type="Pfam" id="PF13180">
    <property type="entry name" value="PDZ_2"/>
    <property type="match status" value="1"/>
</dbReference>
<evidence type="ECO:0000313" key="4">
    <source>
        <dbReference type="Proteomes" id="UP000019275"/>
    </source>
</evidence>
<feature type="signal peptide" evidence="1">
    <location>
        <begin position="1"/>
        <end position="18"/>
    </location>
</feature>
<organism evidence="3 4">
    <name type="scientific">Cellulophaga geojensis KL-A</name>
    <dbReference type="NCBI Taxonomy" id="1328323"/>
    <lineage>
        <taxon>Bacteria</taxon>
        <taxon>Pseudomonadati</taxon>
        <taxon>Bacteroidota</taxon>
        <taxon>Flavobacteriia</taxon>
        <taxon>Flavobacteriales</taxon>
        <taxon>Flavobacteriaceae</taxon>
        <taxon>Cellulophaga</taxon>
    </lineage>
</organism>
<feature type="chain" id="PRO_5045157326" evidence="1">
    <location>
        <begin position="19"/>
        <end position="442"/>
    </location>
</feature>
<keyword evidence="4" id="KW-1185">Reference proteome</keyword>
<comment type="caution">
    <text evidence="3">The sequence shown here is derived from an EMBL/GenBank/DDBJ whole genome shotgun (WGS) entry which is preliminary data.</text>
</comment>
<dbReference type="SUPFAM" id="SSF50630">
    <property type="entry name" value="Acid proteases"/>
    <property type="match status" value="1"/>
</dbReference>
<name>A0ABN0RLR0_9FLAO</name>
<dbReference type="InterPro" id="IPR001478">
    <property type="entry name" value="PDZ"/>
</dbReference>
<dbReference type="Proteomes" id="UP000019275">
    <property type="component" value="Unassembled WGS sequence"/>
</dbReference>
<accession>A0ABN0RLR0</accession>
<dbReference type="Gene3D" id="2.30.42.10">
    <property type="match status" value="1"/>
</dbReference>
<dbReference type="Pfam" id="PF13650">
    <property type="entry name" value="Asp_protease_2"/>
    <property type="match status" value="1"/>
</dbReference>
<evidence type="ECO:0000259" key="2">
    <source>
        <dbReference type="PROSITE" id="PS50106"/>
    </source>
</evidence>
<dbReference type="SUPFAM" id="SSF50156">
    <property type="entry name" value="PDZ domain-like"/>
    <property type="match status" value="1"/>
</dbReference>
<keyword evidence="1" id="KW-0732">Signal</keyword>
<sequence length="442" mass="49898">MKLKALIFCMLFSIVSGAQTFELPEGKKYEKIKFKLVNNLIVLPAKINGAQFTFILDTGVSKPILFNFADQDSVDIKNVSEITIRGLGGGEPIKALKSTGNLLELNSFKNANQLVYIVLDKDLNFSPKLGMPVHGILGYDFFKNHIVEINYTNTFIKVHNPKNYKQSKNKKIEYLPLSLERKKAYIEAKALVKKNTVPVKLLIDTGSSDAVWLFENKIKGISIQHKYFEDFLGKGLSGDIYGKRTKIDQFKLGSYVIKDTKTAFPDSISVKYLTKKGERNGSVGGEVLKRFNWVFDYPNKQVSFKKNSNYKKPFWFRTSGMALQHGGLRYIKQSRVNAKKGLGNVSNNSFASNVTVSYDNEVVISLVPQIVVSNLREGSPAKDAGLKIGDVILEVNKKEAHKYKLQELTHMVDDLPGKKVVVLVERRGERLLFNLRIKNLFK</sequence>
<evidence type="ECO:0000256" key="1">
    <source>
        <dbReference type="SAM" id="SignalP"/>
    </source>
</evidence>
<dbReference type="SMART" id="SM00228">
    <property type="entry name" value="PDZ"/>
    <property type="match status" value="1"/>
</dbReference>
<evidence type="ECO:0000313" key="3">
    <source>
        <dbReference type="EMBL" id="EWH12846.1"/>
    </source>
</evidence>
<protein>
    <submittedName>
        <fullName evidence="3">PDZ/DHR/GLGF domain-containing protein</fullName>
    </submittedName>
</protein>
<feature type="domain" description="PDZ" evidence="2">
    <location>
        <begin position="370"/>
        <end position="427"/>
    </location>
</feature>
<dbReference type="EMBL" id="ARZX01000017">
    <property type="protein sequence ID" value="EWH12846.1"/>
    <property type="molecule type" value="Genomic_DNA"/>
</dbReference>
<proteinExistence type="predicted"/>
<gene>
    <name evidence="3" type="ORF">KLA_12719</name>
</gene>
<reference evidence="3 4" key="1">
    <citation type="journal article" date="2014" name="Genome Announc.">
        <title>Draft Genome Sequence of the Carrageenan-Degrading Bacterium Cellulophaga sp. Strain KL-A, Isolated from Decaying Marine Algae.</title>
        <authorList>
            <person name="Shan D."/>
            <person name="Ying J."/>
            <person name="Li X."/>
            <person name="Gao Z."/>
            <person name="Wei G."/>
            <person name="Shao Z."/>
        </authorList>
    </citation>
    <scope>NUCLEOTIDE SEQUENCE [LARGE SCALE GENOMIC DNA]</scope>
    <source>
        <strain evidence="3 4">KL-A</strain>
    </source>
</reference>
<dbReference type="InterPro" id="IPR021109">
    <property type="entry name" value="Peptidase_aspartic_dom_sf"/>
</dbReference>
<dbReference type="InterPro" id="IPR036034">
    <property type="entry name" value="PDZ_sf"/>
</dbReference>
<dbReference type="Gene3D" id="2.40.70.10">
    <property type="entry name" value="Acid Proteases"/>
    <property type="match status" value="2"/>
</dbReference>